<feature type="domain" description="7,8-dihydro-6-hydroxymethylpterin-pyrophosphokinase" evidence="13">
    <location>
        <begin position="88"/>
        <end position="99"/>
    </location>
</feature>
<dbReference type="InterPro" id="IPR035907">
    <property type="entry name" value="Hppk_sf"/>
</dbReference>
<dbReference type="EMBL" id="JACNEP010000006">
    <property type="protein sequence ID" value="MBC3766006.1"/>
    <property type="molecule type" value="Genomic_DNA"/>
</dbReference>
<evidence type="ECO:0000256" key="3">
    <source>
        <dbReference type="ARBA" id="ARBA00013253"/>
    </source>
</evidence>
<dbReference type="SUPFAM" id="SSF55083">
    <property type="entry name" value="6-hydroxymethyl-7,8-dihydropterin pyrophosphokinase, HPPK"/>
    <property type="match status" value="1"/>
</dbReference>
<dbReference type="EC" id="2.7.6.3" evidence="3"/>
<name>A0A8J6ISK7_9ALTE</name>
<reference evidence="14" key="1">
    <citation type="journal article" date="2018" name="Int. J. Syst. Evol. Microbiol.">
        <title>Neptunicella marina gen. nov., sp. nov., isolated from surface seawater.</title>
        <authorList>
            <person name="Liu X."/>
            <person name="Lai Q."/>
            <person name="Du Y."/>
            <person name="Zhang X."/>
            <person name="Liu Z."/>
            <person name="Sun F."/>
            <person name="Shao Z."/>
        </authorList>
    </citation>
    <scope>NUCLEOTIDE SEQUENCE</scope>
    <source>
        <strain evidence="14">S27-2</strain>
    </source>
</reference>
<evidence type="ECO:0000256" key="1">
    <source>
        <dbReference type="ARBA" id="ARBA00005051"/>
    </source>
</evidence>
<evidence type="ECO:0000256" key="8">
    <source>
        <dbReference type="ARBA" id="ARBA00022840"/>
    </source>
</evidence>
<sequence length="163" mass="18267">MITVYIGLGSNLANPAQQLVEARNAIIHLEHCQLTAQSSLYCSVPMGPQDQPNYINAVVVINTQLDALDLLDALQSIENQHGRERIVRWGSRTLDLDILLYGNQQIDLPRLTVPHYGLTEREFVLHPMLEISPELTLPGGESLAELCQQVPLNGMKKIQFTNW</sequence>
<reference evidence="14" key="2">
    <citation type="submission" date="2020-08" db="EMBL/GenBank/DDBJ databases">
        <authorList>
            <person name="Lai Q."/>
        </authorList>
    </citation>
    <scope>NUCLEOTIDE SEQUENCE</scope>
    <source>
        <strain evidence="14">S27-2</strain>
    </source>
</reference>
<organism evidence="14 15">
    <name type="scientific">Neptunicella marina</name>
    <dbReference type="NCBI Taxonomy" id="2125989"/>
    <lineage>
        <taxon>Bacteria</taxon>
        <taxon>Pseudomonadati</taxon>
        <taxon>Pseudomonadota</taxon>
        <taxon>Gammaproteobacteria</taxon>
        <taxon>Alteromonadales</taxon>
        <taxon>Alteromonadaceae</taxon>
        <taxon>Neptunicella</taxon>
    </lineage>
</organism>
<proteinExistence type="inferred from homology"/>
<evidence type="ECO:0000256" key="7">
    <source>
        <dbReference type="ARBA" id="ARBA00022777"/>
    </source>
</evidence>
<dbReference type="UniPathway" id="UPA00077">
    <property type="reaction ID" value="UER00155"/>
</dbReference>
<evidence type="ECO:0000256" key="4">
    <source>
        <dbReference type="ARBA" id="ARBA00016218"/>
    </source>
</evidence>
<keyword evidence="6" id="KW-0547">Nucleotide-binding</keyword>
<evidence type="ECO:0000256" key="11">
    <source>
        <dbReference type="ARBA" id="ARBA00029766"/>
    </source>
</evidence>
<comment type="function">
    <text evidence="10">Catalyzes the transfer of pyrophosphate from adenosine triphosphate (ATP) to 6-hydroxymethyl-7,8-dihydropterin, an enzymatic step in folate biosynthesis pathway.</text>
</comment>
<dbReference type="Proteomes" id="UP000601768">
    <property type="component" value="Unassembled WGS sequence"/>
</dbReference>
<dbReference type="PANTHER" id="PTHR43071">
    <property type="entry name" value="2-AMINO-4-HYDROXY-6-HYDROXYMETHYLDIHYDROPTERIDINE PYROPHOSPHOKINASE"/>
    <property type="match status" value="1"/>
</dbReference>
<evidence type="ECO:0000313" key="15">
    <source>
        <dbReference type="Proteomes" id="UP000601768"/>
    </source>
</evidence>
<evidence type="ECO:0000313" key="14">
    <source>
        <dbReference type="EMBL" id="MBC3766006.1"/>
    </source>
</evidence>
<evidence type="ECO:0000256" key="5">
    <source>
        <dbReference type="ARBA" id="ARBA00022679"/>
    </source>
</evidence>
<comment type="pathway">
    <text evidence="1">Cofactor biosynthesis; tetrahydrofolate biosynthesis; 2-amino-4-hydroxy-6-hydroxymethyl-7,8-dihydropteridine diphosphate from 7,8-dihydroneopterin triphosphate: step 4/4.</text>
</comment>
<dbReference type="PROSITE" id="PS00794">
    <property type="entry name" value="HPPK"/>
    <property type="match status" value="1"/>
</dbReference>
<keyword evidence="15" id="KW-1185">Reference proteome</keyword>
<dbReference type="GO" id="GO:0046656">
    <property type="term" value="P:folic acid biosynthetic process"/>
    <property type="evidence" value="ECO:0007669"/>
    <property type="project" value="UniProtKB-KW"/>
</dbReference>
<evidence type="ECO:0000256" key="10">
    <source>
        <dbReference type="ARBA" id="ARBA00029409"/>
    </source>
</evidence>
<accession>A0A8J6ISK7</accession>
<dbReference type="GO" id="GO:0003848">
    <property type="term" value="F:2-amino-4-hydroxy-6-hydroxymethyldihydropteridine diphosphokinase activity"/>
    <property type="evidence" value="ECO:0007669"/>
    <property type="project" value="UniProtKB-EC"/>
</dbReference>
<dbReference type="GO" id="GO:0005524">
    <property type="term" value="F:ATP binding"/>
    <property type="evidence" value="ECO:0007669"/>
    <property type="project" value="UniProtKB-KW"/>
</dbReference>
<keyword evidence="9" id="KW-0289">Folate biosynthesis</keyword>
<evidence type="ECO:0000256" key="2">
    <source>
        <dbReference type="ARBA" id="ARBA00005810"/>
    </source>
</evidence>
<dbReference type="NCBIfam" id="TIGR01498">
    <property type="entry name" value="folK"/>
    <property type="match status" value="1"/>
</dbReference>
<gene>
    <name evidence="14" type="primary">folK</name>
    <name evidence="14" type="ORF">H8B19_08955</name>
</gene>
<dbReference type="GO" id="GO:0046654">
    <property type="term" value="P:tetrahydrofolate biosynthetic process"/>
    <property type="evidence" value="ECO:0007669"/>
    <property type="project" value="UniProtKB-UniPathway"/>
</dbReference>
<dbReference type="Gene3D" id="3.30.70.560">
    <property type="entry name" value="7,8-Dihydro-6-hydroxymethylpterin-pyrophosphokinase HPPK"/>
    <property type="match status" value="1"/>
</dbReference>
<evidence type="ECO:0000256" key="9">
    <source>
        <dbReference type="ARBA" id="ARBA00022909"/>
    </source>
</evidence>
<keyword evidence="8" id="KW-0067">ATP-binding</keyword>
<dbReference type="RefSeq" id="WP_186506483.1">
    <property type="nucleotide sequence ID" value="NZ_JACNEP010000006.1"/>
</dbReference>
<evidence type="ECO:0000256" key="6">
    <source>
        <dbReference type="ARBA" id="ARBA00022741"/>
    </source>
</evidence>
<dbReference type="Pfam" id="PF01288">
    <property type="entry name" value="HPPK"/>
    <property type="match status" value="1"/>
</dbReference>
<comment type="caution">
    <text evidence="14">The sequence shown here is derived from an EMBL/GenBank/DDBJ whole genome shotgun (WGS) entry which is preliminary data.</text>
</comment>
<dbReference type="InterPro" id="IPR000550">
    <property type="entry name" value="Hppk"/>
</dbReference>
<dbReference type="AlphaFoldDB" id="A0A8J6ISK7"/>
<keyword evidence="7" id="KW-0418">Kinase</keyword>
<evidence type="ECO:0000259" key="13">
    <source>
        <dbReference type="PROSITE" id="PS00794"/>
    </source>
</evidence>
<dbReference type="CDD" id="cd00483">
    <property type="entry name" value="HPPK"/>
    <property type="match status" value="1"/>
</dbReference>
<dbReference type="GO" id="GO:0016301">
    <property type="term" value="F:kinase activity"/>
    <property type="evidence" value="ECO:0007669"/>
    <property type="project" value="UniProtKB-KW"/>
</dbReference>
<comment type="similarity">
    <text evidence="2">Belongs to the HPPK family.</text>
</comment>
<dbReference type="PANTHER" id="PTHR43071:SF1">
    <property type="entry name" value="2-AMINO-4-HYDROXY-6-HYDROXYMETHYLDIHYDROPTERIDINE PYROPHOSPHOKINASE"/>
    <property type="match status" value="1"/>
</dbReference>
<keyword evidence="5 14" id="KW-0808">Transferase</keyword>
<protein>
    <recommendedName>
        <fullName evidence="4">2-amino-4-hydroxy-6-hydroxymethyldihydropteridine pyrophosphokinase</fullName>
        <ecNumber evidence="3">2.7.6.3</ecNumber>
    </recommendedName>
    <alternativeName>
        <fullName evidence="11">6-hydroxymethyl-7,8-dihydropterin pyrophosphokinase</fullName>
    </alternativeName>
    <alternativeName>
        <fullName evidence="12">7,8-dihydro-6-hydroxymethylpterin-pyrophosphokinase</fullName>
    </alternativeName>
</protein>
<evidence type="ECO:0000256" key="12">
    <source>
        <dbReference type="ARBA" id="ARBA00033413"/>
    </source>
</evidence>